<feature type="disulfide bond" evidence="15">
    <location>
        <begin position="284"/>
        <end position="304"/>
    </location>
</feature>
<evidence type="ECO:0000256" key="10">
    <source>
        <dbReference type="ARBA" id="ARBA00022737"/>
    </source>
</evidence>
<dbReference type="InterPro" id="IPR011641">
    <property type="entry name" value="Tyr-kin_ephrin_A/B_rcpt-like"/>
</dbReference>
<keyword evidence="7" id="KW-0405">Iodination</keyword>
<dbReference type="CDD" id="cd00191">
    <property type="entry name" value="TY"/>
    <property type="match status" value="7"/>
</dbReference>
<dbReference type="SUPFAM" id="SSF57184">
    <property type="entry name" value="Growth factor receptor domain"/>
    <property type="match status" value="1"/>
</dbReference>
<keyword evidence="5" id="KW-0893">Thyroid hormones biosynthesis</keyword>
<dbReference type="Pfam" id="PF07699">
    <property type="entry name" value="Ephrin_rec_like"/>
    <property type="match status" value="1"/>
</dbReference>
<dbReference type="PROSITE" id="PS00484">
    <property type="entry name" value="THYROGLOBULIN_1_1"/>
    <property type="match status" value="5"/>
</dbReference>
<keyword evidence="9" id="KW-0732">Signal</keyword>
<feature type="disulfide bond" evidence="15">
    <location>
        <begin position="1117"/>
        <end position="1124"/>
    </location>
</feature>
<dbReference type="InterPro" id="IPR002018">
    <property type="entry name" value="CarbesteraseB"/>
</dbReference>
<dbReference type="Pfam" id="PF00086">
    <property type="entry name" value="Thyroglobulin_1"/>
    <property type="match status" value="9"/>
</dbReference>
<feature type="disulfide bond" evidence="15">
    <location>
        <begin position="1126"/>
        <end position="1146"/>
    </location>
</feature>
<dbReference type="Gene3D" id="2.10.50.10">
    <property type="entry name" value="Tumor Necrosis Factor Receptor, subunit A, domain 2"/>
    <property type="match status" value="1"/>
</dbReference>
<dbReference type="InterPro" id="IPR009030">
    <property type="entry name" value="Growth_fac_rcpt_cys_sf"/>
</dbReference>
<dbReference type="FunFam" id="2.10.50.10:FF:000047">
    <property type="entry name" value="Thyroglobulin"/>
    <property type="match status" value="1"/>
</dbReference>
<dbReference type="Proteomes" id="UP000557230">
    <property type="component" value="Unassembled WGS sequence"/>
</dbReference>
<feature type="domain" description="Thyroglobulin type-1" evidence="16">
    <location>
        <begin position="39"/>
        <end position="106"/>
    </location>
</feature>
<dbReference type="PROSITE" id="PS00941">
    <property type="entry name" value="CARBOXYLESTERASE_B_2"/>
    <property type="match status" value="1"/>
</dbReference>
<organism evidence="17 18">
    <name type="scientific">Indicator maculatus</name>
    <name type="common">spotted honeyguide</name>
    <dbReference type="NCBI Taxonomy" id="545262"/>
    <lineage>
        <taxon>Eukaryota</taxon>
        <taxon>Metazoa</taxon>
        <taxon>Chordata</taxon>
        <taxon>Craniata</taxon>
        <taxon>Vertebrata</taxon>
        <taxon>Euteleostomi</taxon>
        <taxon>Archelosauria</taxon>
        <taxon>Archosauria</taxon>
        <taxon>Dinosauria</taxon>
        <taxon>Saurischia</taxon>
        <taxon>Theropoda</taxon>
        <taxon>Coelurosauria</taxon>
        <taxon>Aves</taxon>
        <taxon>Neognathae</taxon>
        <taxon>Neoaves</taxon>
        <taxon>Telluraves</taxon>
        <taxon>Coraciimorphae</taxon>
        <taxon>Piciformes</taxon>
        <taxon>Indicatoridae</taxon>
        <taxon>Indicator</taxon>
    </lineage>
</organism>
<feature type="disulfide bond" evidence="15">
    <location>
        <begin position="86"/>
        <end position="106"/>
    </location>
</feature>
<dbReference type="FunFam" id="4.10.800.10:FF:000016">
    <property type="entry name" value="Thyroglobulin"/>
    <property type="match status" value="1"/>
</dbReference>
<evidence type="ECO:0000256" key="5">
    <source>
        <dbReference type="ARBA" id="ARBA00022534"/>
    </source>
</evidence>
<evidence type="ECO:0000256" key="12">
    <source>
        <dbReference type="ARBA" id="ARBA00023157"/>
    </source>
</evidence>
<dbReference type="PANTHER" id="PTHR14093">
    <property type="entry name" value="HLA CLASS II GAMMA CHAIN"/>
    <property type="match status" value="1"/>
</dbReference>
<feature type="domain" description="Thyroglobulin type-1" evidence="16">
    <location>
        <begin position="1"/>
        <end position="38"/>
    </location>
</feature>
<evidence type="ECO:0000259" key="16">
    <source>
        <dbReference type="PROSITE" id="PS51162"/>
    </source>
</evidence>
<dbReference type="GO" id="GO:0005615">
    <property type="term" value="C:extracellular space"/>
    <property type="evidence" value="ECO:0007669"/>
    <property type="project" value="TreeGrafter"/>
</dbReference>
<comment type="subunit">
    <text evidence="14">Monomer. Homodimer (via ChEL region); occurs in the endoplasmic reticulum and is required for export to the Golgi apparatus. Homooligomer; disulfide-linked; stored in this form in the thyroid follicle lumen.</text>
</comment>
<dbReference type="Pfam" id="PF00135">
    <property type="entry name" value="COesterase"/>
    <property type="match status" value="1"/>
</dbReference>
<evidence type="ECO:0000256" key="2">
    <source>
        <dbReference type="ARBA" id="ARBA00005964"/>
    </source>
</evidence>
<feature type="domain" description="Thyroglobulin type-1" evidence="16">
    <location>
        <begin position="960"/>
        <end position="1006"/>
    </location>
</feature>
<dbReference type="SUPFAM" id="SSF53474">
    <property type="entry name" value="alpha/beta-Hydrolases"/>
    <property type="match status" value="1"/>
</dbReference>
<keyword evidence="6" id="KW-0765">Sulfation</keyword>
<keyword evidence="11" id="KW-0795">Thyroid hormone</keyword>
<feature type="disulfide bond" evidence="15">
    <location>
        <begin position="569"/>
        <end position="589"/>
    </location>
</feature>
<dbReference type="OrthoDB" id="6409105at2759"/>
<evidence type="ECO:0000256" key="11">
    <source>
        <dbReference type="ARBA" id="ARBA00022920"/>
    </source>
</evidence>
<sequence length="2683" mass="297100">VISLRTVQCSRNGLSCWCVDENGIEVPGSKQNGYPVSCLSFCQLQKQRILVSRYINSSSISYIPQCLDSGAFDAVQCDMKLGQCWCVDPEGMEIYGTRQRGKPTQCPGNCEIRDRRILHRFGEKSPPQCSADGDFLPVQCKFVNTTDMMFFDLVHSYNRLPRAFQTFSSLRETFPEISGYCYCADSLGRELADTGLELLLDEVYDTVFSALEPARTFTETAMYRILQRRFLGVQLATSGKFRCPSKCEVERYAALRYQHAYVPSCDADGGYTPVQCQQGGQCWCVDTKGQEVQGTKRRGQPPACGEEQACISERRRALSRVFYGPAGYLSQPNFFSMPDINLEKIAGFSRPCPPSFKELFLDSGLLSPFAQSSQTPGLETTLSEAIRGLFPSRELAQMALQFTANPKRFQENLFGGRFLKNLIQFNFTGALGTGGKYSIGQFFQQQDVAERDNSQGLLESAEAFSLEVSKGSSILSKPLMGSFGRTVTLQDNQNMMKFLSSVLELPEFFTFLQQVISVPKSVAEDLGEVVKLALGSKDCNEEPRDLFVPTCTKEGRYEEVQCYAGECWCLDNSGREIPGSRVQGKRPICPTDCEKQRRNLQNLKQSMPAGSDLFIPSCTKDGDFLPLQCYGTNCFCVDLNGKTVPGIREKSGKPMQCPSACQVTAGQEFLKAMKLLLSDPSALSQLSSLYLPQCDVDGAWRQVQCSGPPEQAFEWYERWIAENNEGKPLPVASLQNIISGYKEASSQGFSAFIKALYEAGHQNVFPVFTTYSSFTDLPPEVLEGNVTYTSENILLDPYIFWQLLNEQLSYYPGPYTGFSTPLSHFELRDCWCVDSKGEELQGTKAEVNQVPACPGICESVKQEAMKFLEEAEQLILASNRSHFAFGESFLMANGIQLTDKDLLRSSQPYESEVVVSEKLLPGSDYALQLAAHSVLHFYWRNHITSKRSAGETTQLGFLPYIPQCDGLGNWEPTQCYESTGHCWCVDERGRYVMDSLVSRSAELPRCQTSCQRSRTNALISSWRQSDSKLGASAADLFIPYCLETGEYAVLQRSDTDTWCVDPVSGEVFQRGSKDLDGNPECPSFCNMLKSKTGLQEAGRGYVPQCDGDNGTFSPVQCSQDQESCWCVFDNGEEVPGTRISGGKPSCASPQCALPFGASSVLNGAVFCQDASGQVLGIQQCWLVCRQGFHSASSSTSFQCDVQQHQWGSAVPLPQACQKLQLFQTVQAQTQFQILLPPEKTCSSDYSGLLQAFQIFILDEMKARGLCHLQVNAFGNTGSVSLCDDSTVYVECLSTDRLGVNVTWRTQLENIPAASLPDLHDIENAIVGESLIGAFIREIKDGSFLLHLDSKQFLADSFVDFARDEEFDLSPSVQLGCRSGFRRTSSPGKAAPNSQGCVVCPPGSHFQNDECIPCPLGYYQYETGRSSCIKCPVGKTTNSYGASSADHCITYCQSNDQGLQCDENGQYRPSQQDSDTKKSFCIDSFGAALDWTETDDLLTDYQCLVLRKFERIPASRLIYGSEEAQIFQSQSFGGDIQSPAFQCISGCEMEDKCGFVTVTPAGAEVICELYSAAEVNFNCTTSGLVQGVLGNPTATSIGRLSCLLHVRNPEGEAVMVYLKRGQEFNSSGLKTFERTDFQNVLSGVYLSTVLSAASTSLTDAQLFCRQTCSRDSCCDGFILAQIAIDGGTILCSLMSYPDVLVCNVNGQSPTSTPVIDGMCKGVSYDEKEKTFSFTLGGQLFSGTSKLVEEVERNVTTFQQVYLWRGSDMVTRTKTPECDAAALKTESDPTLSDSTKDLFYQMDNSQIEIEQNISVPYQQYWVFRQKYSPDEAVLWCLTRCAQEDEFCRIADLQNATDIHFVCTLYPEAQICDGSIDQIPENCRTVLPQQPQKLYHKIGKFGDLNVSFTLKSSVKSFYTRVPFQKVTGISVRNKTDMSKKTVSDGFFECERWCDADPCCTGFGFFNDSQISGGKIVCLTLNSLGIQTCAEDTRSSWQVSNCSSPDAKVRIHPFGWYQKPADLKNTIPKLCPPVSLPLRPENEYLDIWQPLNMSSVLMDPSISNFEVVHVSRDVSRDFSTARGFCLSACSKNQSCTVVTLEIQPSAIRCLFYPDTQMCTHSLQGHSCWILLKEPAAYIYRRQDLFLPISESDLTPSVYIPSHGDLMGKSQVIRVGLEWRNVSQFLGIPYAAPPLAERRFSPPEPFAWVETWNATVARAACWQPGDGDAPSYSVSEDCLYLNVFVPATTVKNMSVLLFFHNGGSYSAEAGKASIDGSYLAAISNIIVVTANYRVGVFGFLSTGSSEVRGNAGLLDQLAALKWVQQNIASFGGDPSQVSLGADRGGADVTSIHLFTETADKDLFRRMLLMGGSAFSPSSIITKRRAQTQAAFLAEDVGCSSSTSEETVACLRRLPARVLNDAQTKLLAISGPFQYWGPVMDGIYLREPLAKALQRPQIRRVDLLIGSAQQDGLISRAKAIKRFEESQGRANSKTAFYQALQNSLGGEDSNFLIEDAATWYYSLEHSNDDYSSFSRALENATRDQFITCPIINMASHWAAASRGNVFMYYIPESSSQSSSGQELLLDVQYVFGLPFYPKYEEQFTLEEKSLSLQIMQYISNFVNSGNPNYPHSFSRRMSGVMPPWPRYLSSDDGDNYKEFTVSLPTLKGLKKADCSFWSDYIRRLKASTG</sequence>
<keyword evidence="4" id="KW-0964">Secreted</keyword>
<dbReference type="Gene3D" id="4.10.800.10">
    <property type="entry name" value="Thyroglobulin type-1"/>
    <property type="match status" value="10"/>
</dbReference>
<evidence type="ECO:0000313" key="18">
    <source>
        <dbReference type="Proteomes" id="UP000557230"/>
    </source>
</evidence>
<evidence type="ECO:0000256" key="1">
    <source>
        <dbReference type="ARBA" id="ARBA00004613"/>
    </source>
</evidence>
<evidence type="ECO:0000256" key="3">
    <source>
        <dbReference type="ARBA" id="ARBA00017326"/>
    </source>
</evidence>
<dbReference type="SMART" id="SM01411">
    <property type="entry name" value="Ephrin_rec_like"/>
    <property type="match status" value="1"/>
</dbReference>
<feature type="disulfide bond" evidence="15">
    <location>
        <begin position="77"/>
        <end position="84"/>
    </location>
</feature>
<comment type="similarity">
    <text evidence="2">Belongs to the type-B carboxylesterase/lipase family.</text>
</comment>
<feature type="domain" description="Thyroglobulin type-1" evidence="16">
    <location>
        <begin position="107"/>
        <end position="194"/>
    </location>
</feature>
<feature type="domain" description="Thyroglobulin type-1" evidence="16">
    <location>
        <begin position="1007"/>
        <end position="1081"/>
    </location>
</feature>
<evidence type="ECO:0000256" key="7">
    <source>
        <dbReference type="ARBA" id="ARBA00022653"/>
    </source>
</evidence>
<keyword evidence="12 15" id="KW-1015">Disulfide bond</keyword>
<dbReference type="InterPro" id="IPR029058">
    <property type="entry name" value="AB_hydrolase_fold"/>
</dbReference>
<feature type="domain" description="Thyroglobulin type-1" evidence="16">
    <location>
        <begin position="590"/>
        <end position="657"/>
    </location>
</feature>
<evidence type="ECO:0000256" key="15">
    <source>
        <dbReference type="PROSITE-ProRule" id="PRU00500"/>
    </source>
</evidence>
<dbReference type="InterPro" id="IPR000716">
    <property type="entry name" value="Thyroglobulin_1"/>
</dbReference>
<feature type="domain" description="Thyroglobulin type-1" evidence="16">
    <location>
        <begin position="244"/>
        <end position="304"/>
    </location>
</feature>
<evidence type="ECO:0000256" key="9">
    <source>
        <dbReference type="ARBA" id="ARBA00022729"/>
    </source>
</evidence>
<comment type="caution">
    <text evidence="17">The sequence shown here is derived from an EMBL/GenBank/DDBJ whole genome shotgun (WGS) entry which is preliminary data.</text>
</comment>
<feature type="disulfide bond" evidence="15">
    <location>
        <begin position="110"/>
        <end position="129"/>
    </location>
</feature>
<dbReference type="FunFam" id="3.40.50.1820:FF:000127">
    <property type="entry name" value="Thyroglobulin"/>
    <property type="match status" value="1"/>
</dbReference>
<dbReference type="PROSITE" id="PS51162">
    <property type="entry name" value="THYROGLOBULIN_1_2"/>
    <property type="match status" value="11"/>
</dbReference>
<keyword evidence="8" id="KW-0372">Hormone</keyword>
<feature type="disulfide bond" evidence="15">
    <location>
        <begin position="18"/>
        <end position="38"/>
    </location>
</feature>
<dbReference type="GO" id="GO:0042446">
    <property type="term" value="P:hormone biosynthetic process"/>
    <property type="evidence" value="ECO:0007669"/>
    <property type="project" value="UniProtKB-KW"/>
</dbReference>
<evidence type="ECO:0000256" key="8">
    <source>
        <dbReference type="ARBA" id="ARBA00022702"/>
    </source>
</evidence>
<dbReference type="GO" id="GO:0006590">
    <property type="term" value="P:thyroid hormone generation"/>
    <property type="evidence" value="ECO:0007669"/>
    <property type="project" value="TreeGrafter"/>
</dbReference>
<evidence type="ECO:0000256" key="4">
    <source>
        <dbReference type="ARBA" id="ARBA00022525"/>
    </source>
</evidence>
<proteinExistence type="inferred from homology"/>
<keyword evidence="10" id="KW-0677">Repeat</keyword>
<dbReference type="InterPro" id="IPR036857">
    <property type="entry name" value="Thyroglobulin_1_sf"/>
</dbReference>
<dbReference type="PANTHER" id="PTHR14093:SF19">
    <property type="entry name" value="THYROGLOBULIN"/>
    <property type="match status" value="1"/>
</dbReference>
<accession>A0A7L1GL53</accession>
<feature type="domain" description="Thyroglobulin type-1" evidence="16">
    <location>
        <begin position="658"/>
        <end position="853"/>
    </location>
</feature>
<name>A0A7L1GL53_9PICI</name>
<comment type="caution">
    <text evidence="15">Lacks conserved residue(s) required for the propagation of feature annotation.</text>
</comment>
<dbReference type="SUPFAM" id="SSF57610">
    <property type="entry name" value="Thyroglobulin type-1 domain"/>
    <property type="match status" value="11"/>
</dbReference>
<dbReference type="InterPro" id="IPR019819">
    <property type="entry name" value="Carboxylesterase_B_CS"/>
</dbReference>
<dbReference type="InterPro" id="IPR052001">
    <property type="entry name" value="MHC-II_Gamma/Thyroglobulin"/>
</dbReference>
<feature type="domain" description="Thyroglobulin type-1" evidence="16">
    <location>
        <begin position="1082"/>
        <end position="1146"/>
    </location>
</feature>
<feature type="non-terminal residue" evidence="17">
    <location>
        <position position="2683"/>
    </location>
</feature>
<evidence type="ECO:0000256" key="6">
    <source>
        <dbReference type="ARBA" id="ARBA00022641"/>
    </source>
</evidence>
<evidence type="ECO:0000256" key="14">
    <source>
        <dbReference type="ARBA" id="ARBA00046595"/>
    </source>
</evidence>
<dbReference type="GO" id="GO:0005179">
    <property type="term" value="F:hormone activity"/>
    <property type="evidence" value="ECO:0007669"/>
    <property type="project" value="UniProtKB-KW"/>
</dbReference>
<keyword evidence="13" id="KW-0325">Glycoprotein</keyword>
<feature type="domain" description="Thyroglobulin type-1" evidence="16">
    <location>
        <begin position="1448"/>
        <end position="1502"/>
    </location>
</feature>
<gene>
    <name evidence="17" type="primary">Tg</name>
    <name evidence="17" type="ORF">INDMAC_R14205</name>
</gene>
<comment type="subcellular location">
    <subcellularLocation>
        <location evidence="1">Secreted</location>
    </subcellularLocation>
</comment>
<feature type="non-terminal residue" evidence="17">
    <location>
        <position position="1"/>
    </location>
</feature>
<dbReference type="SMART" id="SM00211">
    <property type="entry name" value="TY"/>
    <property type="match status" value="10"/>
</dbReference>
<reference evidence="17 18" key="1">
    <citation type="submission" date="2019-09" db="EMBL/GenBank/DDBJ databases">
        <title>Bird 10,000 Genomes (B10K) Project - Family phase.</title>
        <authorList>
            <person name="Zhang G."/>
        </authorList>
    </citation>
    <scope>NUCLEOTIDE SEQUENCE [LARGE SCALE GENOMIC DNA]</scope>
    <source>
        <strain evidence="17">B10K-DU-001-78</strain>
        <tissue evidence="17">Muscle</tissue>
    </source>
</reference>
<keyword evidence="18" id="KW-1185">Reference proteome</keyword>
<feature type="disulfide bond" evidence="15">
    <location>
        <begin position="9"/>
        <end position="16"/>
    </location>
</feature>
<feature type="domain" description="Thyroglobulin type-1" evidence="16">
    <location>
        <begin position="536"/>
        <end position="589"/>
    </location>
</feature>
<feature type="disulfide bond" evidence="15">
    <location>
        <begin position="975"/>
        <end position="982"/>
    </location>
</feature>
<evidence type="ECO:0000313" key="17">
    <source>
        <dbReference type="EMBL" id="NXN13906.1"/>
    </source>
</evidence>
<dbReference type="Gene3D" id="3.40.50.1820">
    <property type="entry name" value="alpha/beta hydrolase"/>
    <property type="match status" value="1"/>
</dbReference>
<evidence type="ECO:0000256" key="13">
    <source>
        <dbReference type="ARBA" id="ARBA00023180"/>
    </source>
</evidence>
<protein>
    <recommendedName>
        <fullName evidence="3">Thyroglobulin</fullName>
    </recommendedName>
</protein>
<dbReference type="EMBL" id="VXBD01008726">
    <property type="protein sequence ID" value="NXN13906.1"/>
    <property type="molecule type" value="Genomic_DNA"/>
</dbReference>